<dbReference type="GO" id="GO:0003700">
    <property type="term" value="F:DNA-binding transcription factor activity"/>
    <property type="evidence" value="ECO:0007669"/>
    <property type="project" value="InterPro"/>
</dbReference>
<dbReference type="PANTHER" id="PTHR30126">
    <property type="entry name" value="HTH-TYPE TRANSCRIPTIONAL REGULATOR"/>
    <property type="match status" value="1"/>
</dbReference>
<dbReference type="InterPro" id="IPR000847">
    <property type="entry name" value="LysR_HTH_N"/>
</dbReference>
<gene>
    <name evidence="6" type="ORF">IED13_02050</name>
</gene>
<keyword evidence="3" id="KW-0238">DNA-binding</keyword>
<dbReference type="SUPFAM" id="SSF53850">
    <property type="entry name" value="Periplasmic binding protein-like II"/>
    <property type="match status" value="1"/>
</dbReference>
<accession>A0A927HYI5</accession>
<sequence>MTSLKLIEAFYWVAKLRSFHATARRLNVTQPTVTYRVKELERQIARPLLVRSDQPVRLTPQGQAVFAYAERLVGLMQEMHEHLGRDSPVSGVLRLGVMDAFAAICLPDLLRDLSERHPNLAVSVVVDLSHSLTLKLDAGELDIAVVSTPPSIAGLRYLRLGALNVAWIATPRYRSIVGDARALSRQRIFSTPPSSNVGTIIADWFRSAGIDMPTLSICNSMPAIVGLVTAGAGIGVMPAKLVEVAIKAGTLCVLDEIEPVAPQDVFIGVPVGVLDPVIPAATDAIRAVASRHAFCD</sequence>
<dbReference type="InterPro" id="IPR036388">
    <property type="entry name" value="WH-like_DNA-bd_sf"/>
</dbReference>
<dbReference type="CDD" id="cd05466">
    <property type="entry name" value="PBP2_LTTR_substrate"/>
    <property type="match status" value="1"/>
</dbReference>
<dbReference type="PROSITE" id="PS50931">
    <property type="entry name" value="HTH_LYSR"/>
    <property type="match status" value="1"/>
</dbReference>
<dbReference type="SUPFAM" id="SSF46785">
    <property type="entry name" value="Winged helix' DNA-binding domain"/>
    <property type="match status" value="1"/>
</dbReference>
<keyword evidence="2" id="KW-0805">Transcription regulation</keyword>
<evidence type="ECO:0000259" key="5">
    <source>
        <dbReference type="PROSITE" id="PS50931"/>
    </source>
</evidence>
<feature type="domain" description="HTH lysR-type" evidence="5">
    <location>
        <begin position="1"/>
        <end position="59"/>
    </location>
</feature>
<evidence type="ECO:0000256" key="2">
    <source>
        <dbReference type="ARBA" id="ARBA00023015"/>
    </source>
</evidence>
<dbReference type="AlphaFoldDB" id="A0A927HYI5"/>
<comment type="similarity">
    <text evidence="1">Belongs to the LysR transcriptional regulatory family.</text>
</comment>
<protein>
    <submittedName>
        <fullName evidence="6">LysR family transcriptional regulator</fullName>
    </submittedName>
</protein>
<reference evidence="6" key="1">
    <citation type="submission" date="2020-09" db="EMBL/GenBank/DDBJ databases">
        <title>Bosea spartocytisi sp. nov. a root nodule endophyte of Spartocytisus supranubius in the high mountain ecosystem fo the Teide National Park (Canary Islands, Spain).</title>
        <authorList>
            <person name="Pulido-Suarez L."/>
            <person name="Peix A."/>
            <person name="Igual J.M."/>
            <person name="Socas-Perez N."/>
            <person name="Velazquez E."/>
            <person name="Flores-Felix J.D."/>
            <person name="Leon-Barrios M."/>
        </authorList>
    </citation>
    <scope>NUCLEOTIDE SEQUENCE</scope>
    <source>
        <strain evidence="6">SSUT16</strain>
    </source>
</reference>
<dbReference type="InterPro" id="IPR005119">
    <property type="entry name" value="LysR_subst-bd"/>
</dbReference>
<dbReference type="GO" id="GO:0000976">
    <property type="term" value="F:transcription cis-regulatory region binding"/>
    <property type="evidence" value="ECO:0007669"/>
    <property type="project" value="TreeGrafter"/>
</dbReference>
<keyword evidence="4" id="KW-0804">Transcription</keyword>
<evidence type="ECO:0000256" key="3">
    <source>
        <dbReference type="ARBA" id="ARBA00023125"/>
    </source>
</evidence>
<dbReference type="RefSeq" id="WP_191123209.1">
    <property type="nucleotide sequence ID" value="NZ_JACXWY010000001.1"/>
</dbReference>
<dbReference type="EMBL" id="JACXWY010000001">
    <property type="protein sequence ID" value="MBD3844466.1"/>
    <property type="molecule type" value="Genomic_DNA"/>
</dbReference>
<organism evidence="6 7">
    <name type="scientific">Bosea spartocytisi</name>
    <dbReference type="NCBI Taxonomy" id="2773451"/>
    <lineage>
        <taxon>Bacteria</taxon>
        <taxon>Pseudomonadati</taxon>
        <taxon>Pseudomonadota</taxon>
        <taxon>Alphaproteobacteria</taxon>
        <taxon>Hyphomicrobiales</taxon>
        <taxon>Boseaceae</taxon>
        <taxon>Bosea</taxon>
    </lineage>
</organism>
<comment type="caution">
    <text evidence="6">The sequence shown here is derived from an EMBL/GenBank/DDBJ whole genome shotgun (WGS) entry which is preliminary data.</text>
</comment>
<evidence type="ECO:0000256" key="1">
    <source>
        <dbReference type="ARBA" id="ARBA00009437"/>
    </source>
</evidence>
<dbReference type="Pfam" id="PF00126">
    <property type="entry name" value="HTH_1"/>
    <property type="match status" value="1"/>
</dbReference>
<dbReference type="InterPro" id="IPR036390">
    <property type="entry name" value="WH_DNA-bd_sf"/>
</dbReference>
<name>A0A927HYI5_9HYPH</name>
<dbReference type="Proteomes" id="UP000619295">
    <property type="component" value="Unassembled WGS sequence"/>
</dbReference>
<evidence type="ECO:0000313" key="6">
    <source>
        <dbReference type="EMBL" id="MBD3844466.1"/>
    </source>
</evidence>
<dbReference type="Gene3D" id="1.10.10.10">
    <property type="entry name" value="Winged helix-like DNA-binding domain superfamily/Winged helix DNA-binding domain"/>
    <property type="match status" value="1"/>
</dbReference>
<keyword evidence="7" id="KW-1185">Reference proteome</keyword>
<dbReference type="Pfam" id="PF03466">
    <property type="entry name" value="LysR_substrate"/>
    <property type="match status" value="1"/>
</dbReference>
<proteinExistence type="inferred from homology"/>
<dbReference type="Gene3D" id="3.40.190.10">
    <property type="entry name" value="Periplasmic binding protein-like II"/>
    <property type="match status" value="2"/>
</dbReference>
<evidence type="ECO:0000313" key="7">
    <source>
        <dbReference type="Proteomes" id="UP000619295"/>
    </source>
</evidence>
<dbReference type="PANTHER" id="PTHR30126:SF77">
    <property type="entry name" value="TRANSCRIPTIONAL REGULATORY PROTEIN"/>
    <property type="match status" value="1"/>
</dbReference>
<evidence type="ECO:0000256" key="4">
    <source>
        <dbReference type="ARBA" id="ARBA00023163"/>
    </source>
</evidence>
<dbReference type="PRINTS" id="PR00039">
    <property type="entry name" value="HTHLYSR"/>
</dbReference>